<keyword evidence="2" id="KW-0813">Transport</keyword>
<evidence type="ECO:0000256" key="2">
    <source>
        <dbReference type="ARBA" id="ARBA00022448"/>
    </source>
</evidence>
<comment type="similarity">
    <text evidence="8">Belongs to the TRAP transporter small permease family.</text>
</comment>
<dbReference type="InterPro" id="IPR055348">
    <property type="entry name" value="DctQ"/>
</dbReference>
<keyword evidence="12" id="KW-1185">Reference proteome</keyword>
<organism evidence="11 12">
    <name type="scientific">Desulforamulus aquiferis</name>
    <dbReference type="NCBI Taxonomy" id="1397668"/>
    <lineage>
        <taxon>Bacteria</taxon>
        <taxon>Bacillati</taxon>
        <taxon>Bacillota</taxon>
        <taxon>Clostridia</taxon>
        <taxon>Eubacteriales</taxon>
        <taxon>Peptococcaceae</taxon>
        <taxon>Desulforamulus</taxon>
    </lineage>
</organism>
<evidence type="ECO:0000256" key="3">
    <source>
        <dbReference type="ARBA" id="ARBA00022475"/>
    </source>
</evidence>
<dbReference type="GO" id="GO:0022857">
    <property type="term" value="F:transmembrane transporter activity"/>
    <property type="evidence" value="ECO:0007669"/>
    <property type="project" value="TreeGrafter"/>
</dbReference>
<evidence type="ECO:0000256" key="1">
    <source>
        <dbReference type="ARBA" id="ARBA00004429"/>
    </source>
</evidence>
<dbReference type="PANTHER" id="PTHR35011:SF2">
    <property type="entry name" value="2,3-DIKETO-L-GULONATE TRAP TRANSPORTER SMALL PERMEASE PROTEIN YIAM"/>
    <property type="match status" value="1"/>
</dbReference>
<reference evidence="11" key="2">
    <citation type="submission" date="2023-03" db="EMBL/GenBank/DDBJ databases">
        <authorList>
            <person name="Zhang Z."/>
        </authorList>
    </citation>
    <scope>NUCLEOTIDE SEQUENCE</scope>
    <source>
        <strain evidence="11">DSA</strain>
    </source>
</reference>
<dbReference type="EMBL" id="JARPTC010000002">
    <property type="protein sequence ID" value="MDO7786038.1"/>
    <property type="molecule type" value="Genomic_DNA"/>
</dbReference>
<dbReference type="Proteomes" id="UP001172911">
    <property type="component" value="Unassembled WGS sequence"/>
</dbReference>
<keyword evidence="3" id="KW-1003">Cell membrane</keyword>
<keyword evidence="5 9" id="KW-0812">Transmembrane</keyword>
<comment type="subcellular location">
    <subcellularLocation>
        <location evidence="1">Cell inner membrane</location>
        <topology evidence="1">Multi-pass membrane protein</topology>
    </subcellularLocation>
</comment>
<dbReference type="AlphaFoldDB" id="A0AAW7Z891"/>
<feature type="transmembrane region" description="Helical" evidence="9">
    <location>
        <begin position="86"/>
        <end position="108"/>
    </location>
</feature>
<evidence type="ECO:0000256" key="6">
    <source>
        <dbReference type="ARBA" id="ARBA00022989"/>
    </source>
</evidence>
<feature type="domain" description="Tripartite ATP-independent periplasmic transporters DctQ component" evidence="10">
    <location>
        <begin position="24"/>
        <end position="154"/>
    </location>
</feature>
<dbReference type="Pfam" id="PF04290">
    <property type="entry name" value="DctQ"/>
    <property type="match status" value="1"/>
</dbReference>
<dbReference type="InterPro" id="IPR007387">
    <property type="entry name" value="TRAP_DctQ"/>
</dbReference>
<evidence type="ECO:0000313" key="11">
    <source>
        <dbReference type="EMBL" id="MDO7786038.1"/>
    </source>
</evidence>
<dbReference type="PANTHER" id="PTHR35011">
    <property type="entry name" value="2,3-DIKETO-L-GULONATE TRAP TRANSPORTER SMALL PERMEASE PROTEIN YIAM"/>
    <property type="match status" value="1"/>
</dbReference>
<gene>
    <name evidence="11" type="ORF">P6N53_02225</name>
</gene>
<feature type="transmembrane region" description="Helical" evidence="9">
    <location>
        <begin position="47"/>
        <end position="65"/>
    </location>
</feature>
<accession>A0AAW7Z891</accession>
<dbReference type="GO" id="GO:0005886">
    <property type="term" value="C:plasma membrane"/>
    <property type="evidence" value="ECO:0007669"/>
    <property type="project" value="UniProtKB-SubCell"/>
</dbReference>
<keyword evidence="4" id="KW-0997">Cell inner membrane</keyword>
<keyword evidence="6 9" id="KW-1133">Transmembrane helix</keyword>
<comment type="caution">
    <text evidence="11">The sequence shown here is derived from an EMBL/GenBank/DDBJ whole genome shotgun (WGS) entry which is preliminary data.</text>
</comment>
<evidence type="ECO:0000256" key="5">
    <source>
        <dbReference type="ARBA" id="ARBA00022692"/>
    </source>
</evidence>
<feature type="transmembrane region" description="Helical" evidence="9">
    <location>
        <begin position="14"/>
        <end position="35"/>
    </location>
</feature>
<evidence type="ECO:0000256" key="8">
    <source>
        <dbReference type="ARBA" id="ARBA00038436"/>
    </source>
</evidence>
<keyword evidence="7 9" id="KW-0472">Membrane</keyword>
<evidence type="ECO:0000259" key="10">
    <source>
        <dbReference type="Pfam" id="PF04290"/>
    </source>
</evidence>
<name>A0AAW7Z891_9FIRM</name>
<evidence type="ECO:0000256" key="7">
    <source>
        <dbReference type="ARBA" id="ARBA00023136"/>
    </source>
</evidence>
<evidence type="ECO:0000256" key="4">
    <source>
        <dbReference type="ARBA" id="ARBA00022519"/>
    </source>
</evidence>
<dbReference type="RefSeq" id="WP_304540813.1">
    <property type="nucleotide sequence ID" value="NZ_JARPTC010000002.1"/>
</dbReference>
<proteinExistence type="inferred from homology"/>
<protein>
    <submittedName>
        <fullName evidence="11">TRAP transporter small permease</fullName>
    </submittedName>
</protein>
<reference evidence="11" key="1">
    <citation type="journal article" date="2023" name="J. Hazard. Mater.">
        <title>Anaerobic biodegradation of pyrene and benzo[a]pyrene by a new sulfate-reducing Desulforamulus aquiferis strain DSA.</title>
        <authorList>
            <person name="Zhang Z."/>
            <person name="Sun J."/>
            <person name="Gong X."/>
            <person name="Wang C."/>
            <person name="Wang H."/>
        </authorList>
    </citation>
    <scope>NUCLEOTIDE SEQUENCE</scope>
    <source>
        <strain evidence="11">DSA</strain>
    </source>
</reference>
<sequence>MGLLKKIDEHFEEYLLSAILSTAVVLIAVQVFMRYVLEASPSWTEELARYLFIWMVYIGISYGVKKQRHIKVDVIMLILSERAKKSIIIISNFLFIIFCLVIIQQGTAVAIKLLSFGQTSPALSIPMGYVYLASPIGLSLSIIRLIQNIILQIRELWALD</sequence>
<dbReference type="GO" id="GO:0015740">
    <property type="term" value="P:C4-dicarboxylate transport"/>
    <property type="evidence" value="ECO:0007669"/>
    <property type="project" value="TreeGrafter"/>
</dbReference>
<evidence type="ECO:0000313" key="12">
    <source>
        <dbReference type="Proteomes" id="UP001172911"/>
    </source>
</evidence>
<evidence type="ECO:0000256" key="9">
    <source>
        <dbReference type="SAM" id="Phobius"/>
    </source>
</evidence>
<feature type="transmembrane region" description="Helical" evidence="9">
    <location>
        <begin position="128"/>
        <end position="146"/>
    </location>
</feature>